<keyword evidence="2" id="KW-0472">Membrane</keyword>
<keyword evidence="4" id="KW-1185">Reference proteome</keyword>
<evidence type="ECO:0000313" key="4">
    <source>
        <dbReference type="Proteomes" id="UP000199211"/>
    </source>
</evidence>
<feature type="transmembrane region" description="Helical" evidence="2">
    <location>
        <begin position="34"/>
        <end position="50"/>
    </location>
</feature>
<organism evidence="3 4">
    <name type="scientific">Marinobacter salarius</name>
    <dbReference type="NCBI Taxonomy" id="1420917"/>
    <lineage>
        <taxon>Bacteria</taxon>
        <taxon>Pseudomonadati</taxon>
        <taxon>Pseudomonadota</taxon>
        <taxon>Gammaproteobacteria</taxon>
        <taxon>Pseudomonadales</taxon>
        <taxon>Marinobacteraceae</taxon>
        <taxon>Marinobacter</taxon>
    </lineage>
</organism>
<evidence type="ECO:0000256" key="1">
    <source>
        <dbReference type="SAM" id="MobiDB-lite"/>
    </source>
</evidence>
<proteinExistence type="predicted"/>
<dbReference type="EMBL" id="FOTV01000007">
    <property type="protein sequence ID" value="SFL70155.1"/>
    <property type="molecule type" value="Genomic_DNA"/>
</dbReference>
<accession>A0ABY1FN93</accession>
<sequence length="119" mass="12505">MSCCNKSNCDEKGKTNPDTGSRGLMGLLTGPRRWWLFGAIGVSAGLIFGWDTLVLLGVAPILIFLLPCLIMCGLGLCMNKSKDKKGSVTAVEQAGEAGDAQSVAPQPRVSDASRSTKAF</sequence>
<comment type="caution">
    <text evidence="3">The sequence shown here is derived from an EMBL/GenBank/DDBJ whole genome shotgun (WGS) entry which is preliminary data.</text>
</comment>
<keyword evidence="2" id="KW-0812">Transmembrane</keyword>
<dbReference type="Proteomes" id="UP000199211">
    <property type="component" value="Unassembled WGS sequence"/>
</dbReference>
<name>A0ABY1FN93_9GAMM</name>
<feature type="transmembrane region" description="Helical" evidence="2">
    <location>
        <begin position="56"/>
        <end position="77"/>
    </location>
</feature>
<gene>
    <name evidence="3" type="ORF">SAMN04487868_107104</name>
</gene>
<evidence type="ECO:0008006" key="5">
    <source>
        <dbReference type="Google" id="ProtNLM"/>
    </source>
</evidence>
<keyword evidence="2" id="KW-1133">Transmembrane helix</keyword>
<feature type="region of interest" description="Disordered" evidence="1">
    <location>
        <begin position="88"/>
        <end position="119"/>
    </location>
</feature>
<protein>
    <recommendedName>
        <fullName evidence="5">DUF2933 domain-containing protein</fullName>
    </recommendedName>
</protein>
<dbReference type="RefSeq" id="WP_177190616.1">
    <property type="nucleotide sequence ID" value="NZ_DCAM01000071.1"/>
</dbReference>
<evidence type="ECO:0000313" key="3">
    <source>
        <dbReference type="EMBL" id="SFL70155.1"/>
    </source>
</evidence>
<evidence type="ECO:0000256" key="2">
    <source>
        <dbReference type="SAM" id="Phobius"/>
    </source>
</evidence>
<reference evidence="3 4" key="1">
    <citation type="submission" date="2016-10" db="EMBL/GenBank/DDBJ databases">
        <authorList>
            <person name="Varghese N."/>
            <person name="Submissions S."/>
        </authorList>
    </citation>
    <scope>NUCLEOTIDE SEQUENCE [LARGE SCALE GENOMIC DNA]</scope>
    <source>
        <strain evidence="3 4">DSM 26291</strain>
    </source>
</reference>